<dbReference type="InterPro" id="IPR002560">
    <property type="entry name" value="Transposase_DDE"/>
</dbReference>
<name>A0AAW4M9E5_PHOVU</name>
<feature type="domain" description="Transposase IS204/IS1001/IS1096/IS1165 DDE" evidence="1">
    <location>
        <begin position="35"/>
        <end position="146"/>
    </location>
</feature>
<organism evidence="2 3">
    <name type="scientific">Phocaeicola vulgatus</name>
    <name type="common">Bacteroides vulgatus</name>
    <dbReference type="NCBI Taxonomy" id="821"/>
    <lineage>
        <taxon>Bacteria</taxon>
        <taxon>Pseudomonadati</taxon>
        <taxon>Bacteroidota</taxon>
        <taxon>Bacteroidia</taxon>
        <taxon>Bacteroidales</taxon>
        <taxon>Bacteroidaceae</taxon>
        <taxon>Phocaeicola</taxon>
    </lineage>
</organism>
<sequence length="182" mass="21015">MERQYRNHLSGYLHWDQLVHAEDWLLFEKNIGACICIDEVALSRGELYTVLTNKEAHGGKGSMIAIIKGTDVHTVTSVLLKLSRRRRYQVREITLDMAPNMEQIARICFPAAKRVTDRFHVQKLAYEAVQEMRVKARWEALDEESTQIAYAKACGKMYHAPVFANGDTRKQLLARSIYLLYK</sequence>
<evidence type="ECO:0000313" key="2">
    <source>
        <dbReference type="EMBL" id="MBU9138426.1"/>
    </source>
</evidence>
<accession>A0AAW4M9E5</accession>
<evidence type="ECO:0000313" key="3">
    <source>
        <dbReference type="Proteomes" id="UP000736888"/>
    </source>
</evidence>
<proteinExistence type="predicted"/>
<dbReference type="Proteomes" id="UP000736888">
    <property type="component" value="Unassembled WGS sequence"/>
</dbReference>
<comment type="caution">
    <text evidence="2">The sequence shown here is derived from an EMBL/GenBank/DDBJ whole genome shotgun (WGS) entry which is preliminary data.</text>
</comment>
<dbReference type="PANTHER" id="PTHR33498">
    <property type="entry name" value="TRANSPOSASE FOR INSERTION SEQUENCE ELEMENT IS1557"/>
    <property type="match status" value="1"/>
</dbReference>
<evidence type="ECO:0000259" key="1">
    <source>
        <dbReference type="Pfam" id="PF01610"/>
    </source>
</evidence>
<dbReference type="EMBL" id="JAHPYS010000009">
    <property type="protein sequence ID" value="MBU9138426.1"/>
    <property type="molecule type" value="Genomic_DNA"/>
</dbReference>
<feature type="non-terminal residue" evidence="2">
    <location>
        <position position="182"/>
    </location>
</feature>
<protein>
    <submittedName>
        <fullName evidence="2">Transposase</fullName>
    </submittedName>
</protein>
<dbReference type="AlphaFoldDB" id="A0AAW4M9E5"/>
<gene>
    <name evidence="2" type="ORF">KTG10_06595</name>
</gene>
<dbReference type="InterPro" id="IPR047951">
    <property type="entry name" value="Transpos_ISL3"/>
</dbReference>
<dbReference type="Pfam" id="PF01610">
    <property type="entry name" value="DDE_Tnp_ISL3"/>
    <property type="match status" value="1"/>
</dbReference>
<reference evidence="2" key="1">
    <citation type="submission" date="2021-06" db="EMBL/GenBank/DDBJ databases">
        <title>Collection of gut derived symbiotic bacterial strains cultured from healthy donors.</title>
        <authorList>
            <person name="Lin H."/>
            <person name="Littmann E."/>
            <person name="Pamer E.G."/>
        </authorList>
    </citation>
    <scope>NUCLEOTIDE SEQUENCE</scope>
    <source>
        <strain evidence="2">MSK.6.33</strain>
    </source>
</reference>
<dbReference type="PANTHER" id="PTHR33498:SF1">
    <property type="entry name" value="TRANSPOSASE FOR INSERTION SEQUENCE ELEMENT IS1557"/>
    <property type="match status" value="1"/>
</dbReference>